<dbReference type="InterPro" id="IPR056433">
    <property type="entry name" value="DmsR-like_N"/>
</dbReference>
<evidence type="ECO:0000256" key="1">
    <source>
        <dbReference type="ARBA" id="ARBA00023015"/>
    </source>
</evidence>
<dbReference type="AlphaFoldDB" id="A0ABD6ADB8"/>
<dbReference type="GeneID" id="79317462"/>
<dbReference type="InterPro" id="IPR036388">
    <property type="entry name" value="WH-like_DNA-bd_sf"/>
</dbReference>
<protein>
    <submittedName>
        <fullName evidence="5">Helix-turn-helix domain-containing protein</fullName>
    </submittedName>
</protein>
<proteinExistence type="predicted"/>
<dbReference type="EMBL" id="JBHTBF010000003">
    <property type="protein sequence ID" value="MFC7318360.1"/>
    <property type="molecule type" value="Genomic_DNA"/>
</dbReference>
<evidence type="ECO:0000313" key="5">
    <source>
        <dbReference type="EMBL" id="MFC7318360.1"/>
    </source>
</evidence>
<dbReference type="RefSeq" id="WP_276305848.1">
    <property type="nucleotide sequence ID" value="NZ_CP119993.1"/>
</dbReference>
<sequence length="213" mass="22716">MTAGLRVEIAVGAPGDCTVADASARASAPVSSVSRASIPDATGRIAEEFAIEEDGGLERPGVAAVAAYGDRTIYRFRRSRDEGCVCERIEAVGYPVSAVHARDGTLYVSFHAPDVDAVRTIVGTLREGFSGVRIRKLTQFDGGSDRDLVFVDRGRLTDRQREVLRTAYDMGYFEHPKGANAGEVAAAIGISPSTFAEHLATAQRKVMDAVLTP</sequence>
<keyword evidence="1" id="KW-0805">Transcription regulation</keyword>
<accession>A0ABD6ADB8</accession>
<feature type="domain" description="HTH bat-type" evidence="3">
    <location>
        <begin position="156"/>
        <end position="208"/>
    </location>
</feature>
<dbReference type="PANTHER" id="PTHR34236:SF1">
    <property type="entry name" value="DIMETHYL SULFOXIDE REDUCTASE TRANSCRIPTIONAL ACTIVATOR"/>
    <property type="match status" value="1"/>
</dbReference>
<dbReference type="Pfam" id="PF24277">
    <property type="entry name" value="DmsR_N"/>
    <property type="match status" value="1"/>
</dbReference>
<evidence type="ECO:0000259" key="4">
    <source>
        <dbReference type="Pfam" id="PF24277"/>
    </source>
</evidence>
<keyword evidence="2" id="KW-0804">Transcription</keyword>
<keyword evidence="6" id="KW-1185">Reference proteome</keyword>
<feature type="domain" description="DmsR-like N-terminal" evidence="4">
    <location>
        <begin position="1"/>
        <end position="139"/>
    </location>
</feature>
<evidence type="ECO:0000259" key="3">
    <source>
        <dbReference type="Pfam" id="PF04967"/>
    </source>
</evidence>
<dbReference type="PANTHER" id="PTHR34236">
    <property type="entry name" value="DIMETHYL SULFOXIDE REDUCTASE TRANSCRIPTIONAL ACTIVATOR"/>
    <property type="match status" value="1"/>
</dbReference>
<evidence type="ECO:0000256" key="2">
    <source>
        <dbReference type="ARBA" id="ARBA00023163"/>
    </source>
</evidence>
<dbReference type="Gene3D" id="1.10.10.10">
    <property type="entry name" value="Winged helix-like DNA-binding domain superfamily/Winged helix DNA-binding domain"/>
    <property type="match status" value="1"/>
</dbReference>
<comment type="caution">
    <text evidence="5">The sequence shown here is derived from an EMBL/GenBank/DDBJ whole genome shotgun (WGS) entry which is preliminary data.</text>
</comment>
<reference evidence="5 6" key="1">
    <citation type="journal article" date="2019" name="Int. J. Syst. Evol. Microbiol.">
        <title>The Global Catalogue of Microorganisms (GCM) 10K type strain sequencing project: providing services to taxonomists for standard genome sequencing and annotation.</title>
        <authorList>
            <consortium name="The Broad Institute Genomics Platform"/>
            <consortium name="The Broad Institute Genome Sequencing Center for Infectious Disease"/>
            <person name="Wu L."/>
            <person name="Ma J."/>
        </authorList>
    </citation>
    <scope>NUCLEOTIDE SEQUENCE [LARGE SCALE GENOMIC DNA]</scope>
    <source>
        <strain evidence="5 6">PSR21</strain>
    </source>
</reference>
<gene>
    <name evidence="5" type="ORF">ACFQPE_16395</name>
</gene>
<dbReference type="Pfam" id="PF04967">
    <property type="entry name" value="HTH_10"/>
    <property type="match status" value="1"/>
</dbReference>
<dbReference type="InterPro" id="IPR007050">
    <property type="entry name" value="HTH_bacterioopsin"/>
</dbReference>
<dbReference type="Proteomes" id="UP001596547">
    <property type="component" value="Unassembled WGS sequence"/>
</dbReference>
<evidence type="ECO:0000313" key="6">
    <source>
        <dbReference type="Proteomes" id="UP001596547"/>
    </source>
</evidence>
<organism evidence="5 6">
    <name type="scientific">Halomarina halobia</name>
    <dbReference type="NCBI Taxonomy" id="3033386"/>
    <lineage>
        <taxon>Archaea</taxon>
        <taxon>Methanobacteriati</taxon>
        <taxon>Methanobacteriota</taxon>
        <taxon>Stenosarchaea group</taxon>
        <taxon>Halobacteria</taxon>
        <taxon>Halobacteriales</taxon>
        <taxon>Natronomonadaceae</taxon>
        <taxon>Halomarina</taxon>
    </lineage>
</organism>
<name>A0ABD6ADB8_9EURY</name>